<feature type="domain" description="Post-SET" evidence="13">
    <location>
        <begin position="1376"/>
        <end position="1392"/>
    </location>
</feature>
<dbReference type="PROSITE" id="PS50280">
    <property type="entry name" value="SET"/>
    <property type="match status" value="1"/>
</dbReference>
<dbReference type="InterPro" id="IPR001214">
    <property type="entry name" value="SET_dom"/>
</dbReference>
<feature type="compositionally biased region" description="Basic and acidic residues" evidence="11">
    <location>
        <begin position="1486"/>
        <end position="1500"/>
    </location>
</feature>
<evidence type="ECO:0000256" key="11">
    <source>
        <dbReference type="SAM" id="MobiDB-lite"/>
    </source>
</evidence>
<comment type="subcellular location">
    <subcellularLocation>
        <location evidence="2">Chromosome</location>
    </subcellularLocation>
    <subcellularLocation>
        <location evidence="1">Nucleus</location>
    </subcellularLocation>
</comment>
<keyword evidence="8" id="KW-0863">Zinc-finger</keyword>
<feature type="region of interest" description="Disordered" evidence="11">
    <location>
        <begin position="1444"/>
        <end position="1589"/>
    </location>
</feature>
<evidence type="ECO:0000259" key="14">
    <source>
        <dbReference type="PROSITE" id="PS51050"/>
    </source>
</evidence>
<dbReference type="Gene3D" id="2.170.270.10">
    <property type="entry name" value="SET domain"/>
    <property type="match status" value="2"/>
</dbReference>
<dbReference type="CDD" id="cd19172">
    <property type="entry name" value="SET_SETD2"/>
    <property type="match status" value="1"/>
</dbReference>
<proteinExistence type="predicted"/>
<dbReference type="SMART" id="SM00570">
    <property type="entry name" value="AWS"/>
    <property type="match status" value="1"/>
</dbReference>
<dbReference type="GO" id="GO:0032259">
    <property type="term" value="P:methylation"/>
    <property type="evidence" value="ECO:0007669"/>
    <property type="project" value="UniProtKB-KW"/>
</dbReference>
<dbReference type="SMART" id="SM00317">
    <property type="entry name" value="SET"/>
    <property type="match status" value="1"/>
</dbReference>
<dbReference type="SUPFAM" id="SSF82199">
    <property type="entry name" value="SET domain"/>
    <property type="match status" value="2"/>
</dbReference>
<dbReference type="EC" id="2.1.1.43" evidence="16"/>
<feature type="region of interest" description="Disordered" evidence="11">
    <location>
        <begin position="829"/>
        <end position="889"/>
    </location>
</feature>
<feature type="region of interest" description="Disordered" evidence="11">
    <location>
        <begin position="927"/>
        <end position="980"/>
    </location>
</feature>
<keyword evidence="6" id="KW-0949">S-adenosyl-L-methionine</keyword>
<feature type="compositionally biased region" description="Basic and acidic residues" evidence="11">
    <location>
        <begin position="156"/>
        <end position="165"/>
    </location>
</feature>
<evidence type="ECO:0000256" key="2">
    <source>
        <dbReference type="ARBA" id="ARBA00004286"/>
    </source>
</evidence>
<evidence type="ECO:0000259" key="13">
    <source>
        <dbReference type="PROSITE" id="PS50868"/>
    </source>
</evidence>
<feature type="domain" description="AWS" evidence="15">
    <location>
        <begin position="1154"/>
        <end position="1204"/>
    </location>
</feature>
<evidence type="ECO:0000259" key="12">
    <source>
        <dbReference type="PROSITE" id="PS50280"/>
    </source>
</evidence>
<feature type="domain" description="SET" evidence="12">
    <location>
        <begin position="1206"/>
        <end position="1368"/>
    </location>
</feature>
<dbReference type="InterPro" id="IPR006560">
    <property type="entry name" value="AWS_dom"/>
</dbReference>
<feature type="region of interest" description="Disordered" evidence="11">
    <location>
        <begin position="280"/>
        <end position="302"/>
    </location>
</feature>
<dbReference type="InterPro" id="IPR011124">
    <property type="entry name" value="Znf_CW"/>
</dbReference>
<feature type="region of interest" description="Disordered" evidence="11">
    <location>
        <begin position="1852"/>
        <end position="1874"/>
    </location>
</feature>
<keyword evidence="3" id="KW-0158">Chromosome</keyword>
<dbReference type="PANTHER" id="PTHR22884">
    <property type="entry name" value="SET DOMAIN PROTEINS"/>
    <property type="match status" value="1"/>
</dbReference>
<dbReference type="SMART" id="SM00508">
    <property type="entry name" value="PostSET"/>
    <property type="match status" value="1"/>
</dbReference>
<feature type="compositionally biased region" description="Polar residues" evidence="11">
    <location>
        <begin position="1529"/>
        <end position="1546"/>
    </location>
</feature>
<keyword evidence="10" id="KW-0539">Nucleus</keyword>
<organism evidence="16">
    <name type="scientific">Glycine soja</name>
    <name type="common">Wild soybean</name>
    <dbReference type="NCBI Taxonomy" id="3848"/>
    <lineage>
        <taxon>Eukaryota</taxon>
        <taxon>Viridiplantae</taxon>
        <taxon>Streptophyta</taxon>
        <taxon>Embryophyta</taxon>
        <taxon>Tracheophyta</taxon>
        <taxon>Spermatophyta</taxon>
        <taxon>Magnoliopsida</taxon>
        <taxon>eudicotyledons</taxon>
        <taxon>Gunneridae</taxon>
        <taxon>Pentapetalae</taxon>
        <taxon>rosids</taxon>
        <taxon>fabids</taxon>
        <taxon>Fabales</taxon>
        <taxon>Fabaceae</taxon>
        <taxon>Papilionoideae</taxon>
        <taxon>50 kb inversion clade</taxon>
        <taxon>NPAAA clade</taxon>
        <taxon>indigoferoid/millettioid clade</taxon>
        <taxon>Phaseoleae</taxon>
        <taxon>Glycine</taxon>
        <taxon>Glycine subgen. Soja</taxon>
    </lineage>
</organism>
<keyword evidence="9" id="KW-0862">Zinc</keyword>
<dbReference type="PROSITE" id="PS51215">
    <property type="entry name" value="AWS"/>
    <property type="match status" value="1"/>
</dbReference>
<dbReference type="Pfam" id="PF07496">
    <property type="entry name" value="zf-CW"/>
    <property type="match status" value="1"/>
</dbReference>
<accession>A0A0B2SJ73</accession>
<dbReference type="Gene3D" id="3.30.40.100">
    <property type="match status" value="1"/>
</dbReference>
<evidence type="ECO:0000256" key="5">
    <source>
        <dbReference type="ARBA" id="ARBA00022679"/>
    </source>
</evidence>
<gene>
    <name evidence="16" type="ORF">glysoja_024519</name>
</gene>
<evidence type="ECO:0000256" key="10">
    <source>
        <dbReference type="ARBA" id="ARBA00023242"/>
    </source>
</evidence>
<dbReference type="Pfam" id="PF17907">
    <property type="entry name" value="AWS"/>
    <property type="match status" value="1"/>
</dbReference>
<evidence type="ECO:0000256" key="6">
    <source>
        <dbReference type="ARBA" id="ARBA00022691"/>
    </source>
</evidence>
<keyword evidence="5 16" id="KW-0808">Transferase</keyword>
<dbReference type="GO" id="GO:0046975">
    <property type="term" value="F:histone H3K36 methyltransferase activity"/>
    <property type="evidence" value="ECO:0007669"/>
    <property type="project" value="InterPro"/>
</dbReference>
<feature type="compositionally biased region" description="Basic and acidic residues" evidence="11">
    <location>
        <begin position="1519"/>
        <end position="1528"/>
    </location>
</feature>
<dbReference type="GO" id="GO:0008270">
    <property type="term" value="F:zinc ion binding"/>
    <property type="evidence" value="ECO:0007669"/>
    <property type="project" value="UniProtKB-KW"/>
</dbReference>
<feature type="region of interest" description="Disordered" evidence="11">
    <location>
        <begin position="156"/>
        <end position="181"/>
    </location>
</feature>
<dbReference type="FunFam" id="3.30.40.100:FF:000006">
    <property type="entry name" value="Histone-lysine N-methyltransferase"/>
    <property type="match status" value="1"/>
</dbReference>
<dbReference type="Proteomes" id="UP000053555">
    <property type="component" value="Unassembled WGS sequence"/>
</dbReference>
<protein>
    <submittedName>
        <fullName evidence="16">Histone-lysine N-methyltransferase ASHH2</fullName>
        <ecNumber evidence="16">2.1.1.43</ecNumber>
    </submittedName>
</protein>
<dbReference type="EMBL" id="KN643292">
    <property type="protein sequence ID" value="KHN44299.1"/>
    <property type="molecule type" value="Genomic_DNA"/>
</dbReference>
<dbReference type="InterPro" id="IPR050777">
    <property type="entry name" value="SET2_Histone-Lys_MeTrsfase"/>
</dbReference>
<dbReference type="PROSITE" id="PS51050">
    <property type="entry name" value="ZF_CW"/>
    <property type="match status" value="1"/>
</dbReference>
<evidence type="ECO:0000256" key="8">
    <source>
        <dbReference type="ARBA" id="ARBA00022771"/>
    </source>
</evidence>
<feature type="compositionally biased region" description="Basic residues" evidence="11">
    <location>
        <begin position="840"/>
        <end position="853"/>
    </location>
</feature>
<name>A0A0B2SJ73_GLYSO</name>
<dbReference type="Pfam" id="PF00856">
    <property type="entry name" value="SET"/>
    <property type="match status" value="2"/>
</dbReference>
<evidence type="ECO:0000256" key="7">
    <source>
        <dbReference type="ARBA" id="ARBA00022723"/>
    </source>
</evidence>
<dbReference type="GO" id="GO:0005694">
    <property type="term" value="C:chromosome"/>
    <property type="evidence" value="ECO:0007669"/>
    <property type="project" value="UniProtKB-SubCell"/>
</dbReference>
<dbReference type="GO" id="GO:0005634">
    <property type="term" value="C:nucleus"/>
    <property type="evidence" value="ECO:0007669"/>
    <property type="project" value="UniProtKB-SubCell"/>
</dbReference>
<evidence type="ECO:0000256" key="3">
    <source>
        <dbReference type="ARBA" id="ARBA00022454"/>
    </source>
</evidence>
<keyword evidence="7" id="KW-0479">Metal-binding</keyword>
<dbReference type="InterPro" id="IPR046341">
    <property type="entry name" value="SET_dom_sf"/>
</dbReference>
<evidence type="ECO:0000259" key="15">
    <source>
        <dbReference type="PROSITE" id="PS51215"/>
    </source>
</evidence>
<feature type="domain" description="CW-type" evidence="14">
    <location>
        <begin position="1040"/>
        <end position="1094"/>
    </location>
</feature>
<keyword evidence="4 16" id="KW-0489">Methyltransferase</keyword>
<evidence type="ECO:0000256" key="9">
    <source>
        <dbReference type="ARBA" id="ARBA00022833"/>
    </source>
</evidence>
<evidence type="ECO:0000256" key="1">
    <source>
        <dbReference type="ARBA" id="ARBA00004123"/>
    </source>
</evidence>
<reference evidence="16" key="1">
    <citation type="submission" date="2014-07" db="EMBL/GenBank/DDBJ databases">
        <title>Identification of a novel salt tolerance gene in wild soybean by whole-genome sequencing.</title>
        <authorList>
            <person name="Lam H.-M."/>
            <person name="Qi X."/>
            <person name="Li M.-W."/>
            <person name="Liu X."/>
            <person name="Xie M."/>
            <person name="Ni M."/>
            <person name="Xu X."/>
        </authorList>
    </citation>
    <scope>NUCLEOTIDE SEQUENCE [LARGE SCALE GENOMIC DNA]</scope>
    <source>
        <tissue evidence="16">Root</tissue>
    </source>
</reference>
<evidence type="ECO:0000256" key="4">
    <source>
        <dbReference type="ARBA" id="ARBA00022603"/>
    </source>
</evidence>
<dbReference type="PROSITE" id="PS50868">
    <property type="entry name" value="POST_SET"/>
    <property type="match status" value="1"/>
</dbReference>
<sequence>MIEMGSCGRSAAIDDPSEKFVIEQQHLCSEVQEQVVSVQESCLEEEAYNVVDSNVELSTVTDGCLRGDRVSSEGRVDVTEGSGEGLGLASECKNADLLPLEKSTQDDCQNCLGVSCGSIEVLCVNSGSEGNFQDEGIFDQLSGSLTADDSQRRCAQQDEQKDNKSDVLPAAGDDSDVVEGKNDETGVLADAFSHALDFRDCEVSLESESMADLLVDCNQQSEQEKIMRNPDPLLNVVEKCDALIGEETDACRKISPTPAMEVPSGALCTDTEVESINDHPCDQKDGEETDACRQISPTPTMEVPSDALFTDTEVESISDQPCDQKDGEETDACRKISPTLAMEVPSGPPSGALCTDAKVESTNDQPCDQKDIEDQNSTCEEKFKAFVDEEVININSCIKISSSLDCQETVASSPVVGFPCEPALLDPGCEMKNDMLQIEDDFCKLKDCSSEETTNSTFRKPFSPESGLPSVALITNCSAKDVLDLHSKGDDVSINNNNAVNNPGQMDNDGTKAVEVDCITESIPLPSLRDSRRTKFGRKTQTKKASRNCKNKTKVTHSNGGMKLNLEAARKKRSCFSKPARSSVWGLIGNIEQFFEQDNELGVGEAVCQELGKARSKRQSGKAVKNGASTTSLSSVQKSSVSTTRVRLKIKFGKEVDLSCSNVLIPESVDGLASASYLVSDSGSQKVAGNADDKISDAVALGNSESFSNDLGKDGLVLNEQVANNPLETTEITEKSYGDAEEPCLAVPPEKVVEALIEPMSNKGMDPGTSPDSEVINSIPEVQIGERHQEDVHHAVLGSSKELNSKLDVTISKRGKKKEKLICSGNCITEDGSQGPRGNSRAKHSKNHRRKKNCRDAFSSLELPTEISKSVTSKELSPELLPHSGETELGGSVEALKVKNHMDAKTSNKPSVDHGFSDSLVSEKMLSSARPLGRKLPKSLRPSKVSKTKSKASDSSGRKKTTAGTCKEKQKNPINKSKVKGKGASLKVTCEVEDCPHPEANAGNHKLDAIGKIIADDNRVSVNVSNLDMLSGVGYGEQLLSPRNAWVRCDDCHKWRRIPAVLADRIDETNCTWTCKDSSDKAFADCAIPQEKSNAEINAELGLSDASGEEDAYEGSKNFKELEYWPPIVSQESTFTNILTNEFLHRSHKTQTIDEIMVCHCKPSQGGKLGCGDECLNRILNIECVQGTCPCGDRCSNQQFQKHKYASLKWFKCGKKGYGLKAIEDVAQGQFLIEYVGEVLDMQTYEARQREYALKGHRHFYFMTLNGSEVIDASAKGNLGRFINHSCDPNCRTEKWMVNGEICIGLFALRNVKKVIDASAKGNLGRFINHSCDPNCRTEKWMVNGEICIGLFALRNVKKDEELTFDYNYVRVFGAAAKKCYCGSSNCRGYIGGGDPLNAELIVQSDSEEEFPEPVMLTKDGEIEDAVPTPKYFNNVDTESAKHMLKDRDILDNPTTAIDSDGSPEKESSMNPASAISLLHSSAEMEDSKGKLPSSVRDEEISQQMEDVTSKPMPSVHQGYEKESEFADKTSSIQRLETTSPPTTVSKMLPNSAGSNRESKSEIIGGKKTPKLNGSVKKGKVHANPPNGLKTEVTANRLQVSSIKHKKVEGSSNGRFEAVQEKLNELLDGDGGISKRKDATKGYLKLLFLTVASGDRINGEAIQSNRDLSMILDALLKTKSRAVLNDIINKNGLQMLHNIMKQYRHDFKKIPILRKLLKVLEFLEASKILTSEHINGGPPCHGMESFRESMLSLTEHEDKQVHQIARNFRDRWFPRHARKHGYMDRDDNRVESHRSFKCNRFSASHSQRHEQDLRTTEAIDCSQQAMLVTTPVDAETWEGCPVQSLDGVEIKRAKKRKRKSRWDQPADTNSHSDAVMSSIGESQNIPEDGPPGFSCPVGSLNASLNSGNLALQNASRSGCPSDIVIGHPKEKFNSHLPVSYGMPWSAQQYGTPHAEFPECWVTAPGMPFNPFPPLPPYPRDNKDCQPSNTTNAMIIDQPAEVKQGDTSGMVNCCSDDMIPSTTGVNSEDSNLLFEDDKHISKRLKGDSNDLGTRYFRQQKIHRPWFKRNAWKCDENNSCGDMCSIDVGDVPKESKVTCDAEDAICREE</sequence>
<evidence type="ECO:0000313" key="16">
    <source>
        <dbReference type="EMBL" id="KHN44299.1"/>
    </source>
</evidence>
<dbReference type="InterPro" id="IPR003616">
    <property type="entry name" value="Post-SET_dom"/>
</dbReference>
<dbReference type="InterPro" id="IPR044437">
    <property type="entry name" value="SETD2/Set2_SET"/>
</dbReference>